<sequence length="143" mass="15845">MKLSSCKICVLIYMFTYPALAYQRFPQLMGRYQLVWPPFRSSNIRTQSGLESISLRISSSVTLCQTSHACSKTSGTLVAIGNISASLRTIIDHKFSIGFISGEHDGQSIRCIHAYPAAPVLCETSILDHCRERPTSPNQECTT</sequence>
<accession>A0A0E9NE06</accession>
<evidence type="ECO:0000313" key="2">
    <source>
        <dbReference type="Proteomes" id="UP000033140"/>
    </source>
</evidence>
<proteinExistence type="predicted"/>
<dbReference type="AlphaFoldDB" id="A0A0E9NE06"/>
<dbReference type="Proteomes" id="UP000033140">
    <property type="component" value="Unassembled WGS sequence"/>
</dbReference>
<reference evidence="1 2" key="2">
    <citation type="journal article" date="2014" name="J. Gen. Appl. Microbiol.">
        <title>The early diverging ascomycetous budding yeast Saitoella complicata has three histone deacetylases belonging to the Clr6, Hos2, and Rpd3 lineages.</title>
        <authorList>
            <person name="Nishida H."/>
            <person name="Matsumoto T."/>
            <person name="Kondo S."/>
            <person name="Hamamoto M."/>
            <person name="Yoshikawa H."/>
        </authorList>
    </citation>
    <scope>NUCLEOTIDE SEQUENCE [LARGE SCALE GENOMIC DNA]</scope>
    <source>
        <strain evidence="1 2">NRRL Y-17804</strain>
    </source>
</reference>
<protein>
    <submittedName>
        <fullName evidence="1">Uncharacterized protein</fullName>
    </submittedName>
</protein>
<gene>
    <name evidence="1" type="ORF">G7K_2266-t1</name>
</gene>
<organism evidence="1 2">
    <name type="scientific">Saitoella complicata (strain BCRC 22490 / CBS 7301 / JCM 7358 / NBRC 10748 / NRRL Y-17804)</name>
    <dbReference type="NCBI Taxonomy" id="698492"/>
    <lineage>
        <taxon>Eukaryota</taxon>
        <taxon>Fungi</taxon>
        <taxon>Dikarya</taxon>
        <taxon>Ascomycota</taxon>
        <taxon>Taphrinomycotina</taxon>
        <taxon>Taphrinomycotina incertae sedis</taxon>
        <taxon>Saitoella</taxon>
    </lineage>
</organism>
<keyword evidence="2" id="KW-1185">Reference proteome</keyword>
<dbReference type="EMBL" id="BACD03000012">
    <property type="protein sequence ID" value="GAO48079.1"/>
    <property type="molecule type" value="Genomic_DNA"/>
</dbReference>
<evidence type="ECO:0000313" key="1">
    <source>
        <dbReference type="EMBL" id="GAO48079.1"/>
    </source>
</evidence>
<name>A0A0E9NE06_SAICN</name>
<reference evidence="1 2" key="3">
    <citation type="journal article" date="2015" name="Genome Announc.">
        <title>Draft Genome Sequence of the Archiascomycetous Yeast Saitoella complicata.</title>
        <authorList>
            <person name="Yamauchi K."/>
            <person name="Kondo S."/>
            <person name="Hamamoto M."/>
            <person name="Takahashi Y."/>
            <person name="Ogura Y."/>
            <person name="Hayashi T."/>
            <person name="Nishida H."/>
        </authorList>
    </citation>
    <scope>NUCLEOTIDE SEQUENCE [LARGE SCALE GENOMIC DNA]</scope>
    <source>
        <strain evidence="1 2">NRRL Y-17804</strain>
    </source>
</reference>
<comment type="caution">
    <text evidence="1">The sequence shown here is derived from an EMBL/GenBank/DDBJ whole genome shotgun (WGS) entry which is preliminary data.</text>
</comment>
<reference evidence="1 2" key="1">
    <citation type="journal article" date="2011" name="J. Gen. Appl. Microbiol.">
        <title>Draft genome sequencing of the enigmatic yeast Saitoella complicata.</title>
        <authorList>
            <person name="Nishida H."/>
            <person name="Hamamoto M."/>
            <person name="Sugiyama J."/>
        </authorList>
    </citation>
    <scope>NUCLEOTIDE SEQUENCE [LARGE SCALE GENOMIC DNA]</scope>
    <source>
        <strain evidence="1 2">NRRL Y-17804</strain>
    </source>
</reference>